<dbReference type="RefSeq" id="WP_234800754.1">
    <property type="nucleotide sequence ID" value="NZ_CP015136.1"/>
</dbReference>
<feature type="signal peptide" evidence="2">
    <location>
        <begin position="1"/>
        <end position="22"/>
    </location>
</feature>
<dbReference type="Pfam" id="PF04389">
    <property type="entry name" value="Peptidase_M28"/>
    <property type="match status" value="1"/>
</dbReference>
<dbReference type="PATRIC" id="fig|1813736.3.peg.1312"/>
<evidence type="ECO:0000313" key="4">
    <source>
        <dbReference type="EMBL" id="AMY08078.1"/>
    </source>
</evidence>
<dbReference type="GO" id="GO:0008235">
    <property type="term" value="F:metalloexopeptidase activity"/>
    <property type="evidence" value="ECO:0007669"/>
    <property type="project" value="InterPro"/>
</dbReference>
<dbReference type="EC" id="3.4.11.10" evidence="4"/>
<keyword evidence="2" id="KW-0732">Signal</keyword>
<dbReference type="GO" id="GO:0006508">
    <property type="term" value="P:proteolysis"/>
    <property type="evidence" value="ECO:0007669"/>
    <property type="project" value="InterPro"/>
</dbReference>
<dbReference type="PANTHER" id="PTHR12147:SF26">
    <property type="entry name" value="PEPTIDASE M28 DOMAIN-CONTAINING PROTEIN"/>
    <property type="match status" value="1"/>
</dbReference>
<evidence type="ECO:0000256" key="2">
    <source>
        <dbReference type="SAM" id="SignalP"/>
    </source>
</evidence>
<dbReference type="Gene3D" id="3.40.630.10">
    <property type="entry name" value="Zn peptidases"/>
    <property type="match status" value="1"/>
</dbReference>
<evidence type="ECO:0000256" key="1">
    <source>
        <dbReference type="SAM" id="MobiDB-lite"/>
    </source>
</evidence>
<dbReference type="AlphaFoldDB" id="A0A143PJ22"/>
<keyword evidence="4" id="KW-0031">Aminopeptidase</keyword>
<evidence type="ECO:0000313" key="5">
    <source>
        <dbReference type="Proteomes" id="UP000076079"/>
    </source>
</evidence>
<keyword evidence="5" id="KW-1185">Reference proteome</keyword>
<feature type="domain" description="Peptidase M28" evidence="3">
    <location>
        <begin position="255"/>
        <end position="450"/>
    </location>
</feature>
<gene>
    <name evidence="4" type="ORF">LuPra_01266</name>
</gene>
<feature type="chain" id="PRO_5007511424" evidence="2">
    <location>
        <begin position="23"/>
        <end position="478"/>
    </location>
</feature>
<dbReference type="KEGG" id="abac:LuPra_01266"/>
<feature type="region of interest" description="Disordered" evidence="1">
    <location>
        <begin position="24"/>
        <end position="44"/>
    </location>
</feature>
<proteinExistence type="predicted"/>
<evidence type="ECO:0000259" key="3">
    <source>
        <dbReference type="Pfam" id="PF04389"/>
    </source>
</evidence>
<keyword evidence="4" id="KW-0645">Protease</keyword>
<keyword evidence="4" id="KW-0378">Hydrolase</keyword>
<reference evidence="5" key="2">
    <citation type="submission" date="2016-04" db="EMBL/GenBank/DDBJ databases">
        <title>First Complete Genome Sequence of a Subdivision 6 Acidobacterium.</title>
        <authorList>
            <person name="Huang S."/>
            <person name="Vieira S."/>
            <person name="Bunk B."/>
            <person name="Riedel T."/>
            <person name="Sproeer C."/>
            <person name="Overmann J."/>
        </authorList>
    </citation>
    <scope>NUCLEOTIDE SEQUENCE [LARGE SCALE GENOMIC DNA]</scope>
    <source>
        <strain evidence="5">DSM 100886 HEG_-6_39</strain>
    </source>
</reference>
<dbReference type="EMBL" id="CP015136">
    <property type="protein sequence ID" value="AMY08078.1"/>
    <property type="molecule type" value="Genomic_DNA"/>
</dbReference>
<name>A0A143PJ22_LUTPR</name>
<accession>A0A143PJ22</accession>
<dbReference type="PANTHER" id="PTHR12147">
    <property type="entry name" value="METALLOPEPTIDASE M28 FAMILY MEMBER"/>
    <property type="match status" value="1"/>
</dbReference>
<dbReference type="SUPFAM" id="SSF53187">
    <property type="entry name" value="Zn-dependent exopeptidases"/>
    <property type="match status" value="1"/>
</dbReference>
<dbReference type="Proteomes" id="UP000076079">
    <property type="component" value="Chromosome"/>
</dbReference>
<dbReference type="PROSITE" id="PS51257">
    <property type="entry name" value="PROKAR_LIPOPROTEIN"/>
    <property type="match status" value="1"/>
</dbReference>
<reference evidence="4 5" key="1">
    <citation type="journal article" date="2016" name="Genome Announc.">
        <title>First Complete Genome Sequence of a Subdivision 6 Acidobacterium Strain.</title>
        <authorList>
            <person name="Huang S."/>
            <person name="Vieira S."/>
            <person name="Bunk B."/>
            <person name="Riedel T."/>
            <person name="Sproer C."/>
            <person name="Overmann J."/>
        </authorList>
    </citation>
    <scope>NUCLEOTIDE SEQUENCE [LARGE SCALE GENOMIC DNA]</scope>
    <source>
        <strain evidence="5">DSM 100886 HEG_-6_39</strain>
    </source>
</reference>
<dbReference type="InterPro" id="IPR007484">
    <property type="entry name" value="Peptidase_M28"/>
</dbReference>
<organism evidence="4 5">
    <name type="scientific">Luteitalea pratensis</name>
    <dbReference type="NCBI Taxonomy" id="1855912"/>
    <lineage>
        <taxon>Bacteria</taxon>
        <taxon>Pseudomonadati</taxon>
        <taxon>Acidobacteriota</taxon>
        <taxon>Vicinamibacteria</taxon>
        <taxon>Vicinamibacterales</taxon>
        <taxon>Vicinamibacteraceae</taxon>
        <taxon>Luteitalea</taxon>
    </lineage>
</organism>
<protein>
    <submittedName>
        <fullName evidence="4">Bacterial leucyl aminopeptidase</fullName>
        <ecNumber evidence="4">3.4.11.10</ecNumber>
    </submittedName>
</protein>
<dbReference type="InterPro" id="IPR045175">
    <property type="entry name" value="M28_fam"/>
</dbReference>
<dbReference type="STRING" id="1855912.LuPra_01266"/>
<dbReference type="GO" id="GO:0004177">
    <property type="term" value="F:aminopeptidase activity"/>
    <property type="evidence" value="ECO:0007669"/>
    <property type="project" value="UniProtKB-KW"/>
</dbReference>
<sequence precursor="true">MSRLPRTLCVVCLIALVTGGCASRTGGAPGTTAPPPQAPPTGEAEASLLERRIAAHMRFLASDALNGRGSGTRDEWIAATYIGAQLAALGVEPMGDDGWFVQEVGVQRFKAATPPVLTAGDRTYTRNTAFLVGAVAAARVSGSLQHFVAGTPVSSGAAVILPADTPMTAMSSLSGAALVLRKATAAQAGNWAQLTAQASEWLSTQVVGTLPSPPSGPTVLTLDAATHEAIIAMADGTSLRLDTELVAGDRTRTWNVVGRLTGTDPSASAEAVILSAHLDHLGVRSVGGDVSDTIYNGADDDASGVVAVIELARVLAGGPRPRRPVVFALFGSEESGGFGARYFVDRPVVPLTDIVADLQVEMIGRPDPKVPAGTLWLTGYERSTLGPQLAARGARLVQDPHPDQRFFERSDNIRFARRGVVAHTVSSFGLHGEYHQPSDEFRHVNIPHMRDAIASLVEPVRWLATTTEKPSWIEGKKP</sequence>